<dbReference type="PANTHER" id="PTHR43727:SF2">
    <property type="entry name" value="GROUP IV DECARBOXYLASE"/>
    <property type="match status" value="1"/>
</dbReference>
<comment type="cofactor">
    <cofactor evidence="1 6 8 9">
        <name>pyridoxal 5'-phosphate</name>
        <dbReference type="ChEBI" id="CHEBI:597326"/>
    </cofactor>
</comment>
<feature type="domain" description="Orn/DAP/Arg decarboxylase 2 C-terminal" evidence="10">
    <location>
        <begin position="327"/>
        <end position="411"/>
    </location>
</feature>
<dbReference type="PANTHER" id="PTHR43727">
    <property type="entry name" value="DIAMINOPIMELATE DECARBOXYLASE"/>
    <property type="match status" value="1"/>
</dbReference>
<keyword evidence="13" id="KW-1185">Reference proteome</keyword>
<dbReference type="EC" id="4.1.1.20" evidence="6 7"/>
<reference evidence="12" key="1">
    <citation type="submission" date="2022-08" db="EMBL/GenBank/DDBJ databases">
        <title>Corynebacterium sp. nov., isolated from clinical breast specimens.</title>
        <authorList>
            <person name="Zhang T."/>
        </authorList>
    </citation>
    <scope>NUCLEOTIDE SEQUENCE</scope>
    <source>
        <strain evidence="12">CCUG 57942</strain>
    </source>
</reference>
<comment type="catalytic activity">
    <reaction evidence="6 9">
        <text>meso-2,6-diaminopimelate + H(+) = L-lysine + CO2</text>
        <dbReference type="Rhea" id="RHEA:15101"/>
        <dbReference type="ChEBI" id="CHEBI:15378"/>
        <dbReference type="ChEBI" id="CHEBI:16526"/>
        <dbReference type="ChEBI" id="CHEBI:32551"/>
        <dbReference type="ChEBI" id="CHEBI:57791"/>
        <dbReference type="EC" id="4.1.1.20"/>
    </reaction>
</comment>
<evidence type="ECO:0000256" key="6">
    <source>
        <dbReference type="HAMAP-Rule" id="MF_02120"/>
    </source>
</evidence>
<feature type="binding site" evidence="6">
    <location>
        <position position="311"/>
    </location>
    <ligand>
        <name>substrate</name>
    </ligand>
</feature>
<evidence type="ECO:0000313" key="13">
    <source>
        <dbReference type="Proteomes" id="UP001071110"/>
    </source>
</evidence>
<evidence type="ECO:0000256" key="2">
    <source>
        <dbReference type="ARBA" id="ARBA00022793"/>
    </source>
</evidence>
<dbReference type="PROSITE" id="PS00879">
    <property type="entry name" value="ODR_DC_2_2"/>
    <property type="match status" value="1"/>
</dbReference>
<dbReference type="PRINTS" id="PR01179">
    <property type="entry name" value="ODADCRBXLASE"/>
</dbReference>
<keyword evidence="4 6" id="KW-0457">Lysine biosynthesis</keyword>
<protein>
    <recommendedName>
        <fullName evidence="6 7">Diaminopimelate decarboxylase</fullName>
        <shortName evidence="6">DAP decarboxylase</shortName>
        <shortName evidence="6">DAPDC</shortName>
        <ecNumber evidence="6 7">4.1.1.20</ecNumber>
    </recommendedName>
</protein>
<evidence type="ECO:0000259" key="11">
    <source>
        <dbReference type="Pfam" id="PF02784"/>
    </source>
</evidence>
<dbReference type="CDD" id="cd06828">
    <property type="entry name" value="PLPDE_III_DapDC"/>
    <property type="match status" value="1"/>
</dbReference>
<dbReference type="NCBIfam" id="TIGR01048">
    <property type="entry name" value="lysA"/>
    <property type="match status" value="1"/>
</dbReference>
<evidence type="ECO:0000256" key="4">
    <source>
        <dbReference type="ARBA" id="ARBA00023154"/>
    </source>
</evidence>
<dbReference type="Pfam" id="PF02784">
    <property type="entry name" value="Orn_Arg_deC_N"/>
    <property type="match status" value="1"/>
</dbReference>
<feature type="binding site" evidence="6">
    <location>
        <position position="413"/>
    </location>
    <ligand>
        <name>pyridoxal 5'-phosphate</name>
        <dbReference type="ChEBI" id="CHEBI:597326"/>
    </ligand>
</feature>
<comment type="subunit">
    <text evidence="6">Homodimer.</text>
</comment>
<feature type="modified residue" description="N6-(pyridoxal phosphate)lysine" evidence="6 8">
    <location>
        <position position="84"/>
    </location>
</feature>
<organism evidence="12 13">
    <name type="scientific">Corynebacterium pilbarense</name>
    <dbReference type="NCBI Taxonomy" id="1288393"/>
    <lineage>
        <taxon>Bacteria</taxon>
        <taxon>Bacillati</taxon>
        <taxon>Actinomycetota</taxon>
        <taxon>Actinomycetes</taxon>
        <taxon>Mycobacteriales</taxon>
        <taxon>Corynebacteriaceae</taxon>
        <taxon>Corynebacterium</taxon>
    </lineage>
</organism>
<dbReference type="InterPro" id="IPR002986">
    <property type="entry name" value="DAP_deCOOHase_LysA"/>
</dbReference>
<dbReference type="PROSITE" id="PS00878">
    <property type="entry name" value="ODR_DC_2_1"/>
    <property type="match status" value="1"/>
</dbReference>
<dbReference type="Gene3D" id="3.20.20.10">
    <property type="entry name" value="Alanine racemase"/>
    <property type="match status" value="1"/>
</dbReference>
<keyword evidence="6" id="KW-0028">Amino-acid biosynthesis</keyword>
<dbReference type="GO" id="GO:0030170">
    <property type="term" value="F:pyridoxal phosphate binding"/>
    <property type="evidence" value="ECO:0007669"/>
    <property type="project" value="UniProtKB-UniRule"/>
</dbReference>
<dbReference type="AlphaFoldDB" id="A0A9Q4NRS7"/>
<dbReference type="Pfam" id="PF00278">
    <property type="entry name" value="Orn_DAP_Arg_deC"/>
    <property type="match status" value="1"/>
</dbReference>
<dbReference type="SUPFAM" id="SSF51419">
    <property type="entry name" value="PLP-binding barrel"/>
    <property type="match status" value="1"/>
</dbReference>
<comment type="caution">
    <text evidence="12">The sequence shown here is derived from an EMBL/GenBank/DDBJ whole genome shotgun (WGS) entry which is preliminary data.</text>
</comment>
<accession>A0A9Q4NRS7</accession>
<feature type="binding site" evidence="6">
    <location>
        <position position="266"/>
    </location>
    <ligand>
        <name>pyridoxal 5'-phosphate</name>
        <dbReference type="ChEBI" id="CHEBI:597326"/>
    </ligand>
</feature>
<keyword evidence="2 6" id="KW-0210">Decarboxylase</keyword>
<dbReference type="InterPro" id="IPR022643">
    <property type="entry name" value="De-COase2_C"/>
</dbReference>
<sequence length="454" mass="48734">MTVFVSTPYEKDNGDFNDLPAHVWPHSAKREEDGVVTIAGVPLPEIAAEYGTPVVVIDEDDFRSRCRDMAAAFLAPENVHYASKAFLTRRVARWVDEEGLALDVASENELRIALAADFPPERITVHGNNKSDQFLRLCVESKVGHVVIDSHQELAQLEAVAKQAGVKQDVFVRVKPGVDAHTHEFIATSHEDQKFGISLATGDALSAAAAAITSDWLELTGLHCHVGSQVFDAEGFKLAAERVLGLYAEIWKTQGVALGYLDLGGGYGIAYMPGESPLDVNAVAHDLLTAVQEVADELGIAAPTVVVEPGRAIAGPSAVTVYTAGVIKDVDTSYTTSRRYVAVDGGMSDNIRPSLYGALYDARVVNRFTDGAPTDTRLVGSHCESGDILVEEASWPDDIAPGDLIALAATGAYCYSMASNYNAFGRPAVVSVRGGEVTPMVRRETVEDLIAREY</sequence>
<dbReference type="InterPro" id="IPR022653">
    <property type="entry name" value="De-COase2_pyr-phos_BS"/>
</dbReference>
<feature type="binding site" evidence="6">
    <location>
        <position position="356"/>
    </location>
    <ligand>
        <name>substrate</name>
    </ligand>
</feature>
<evidence type="ECO:0000256" key="8">
    <source>
        <dbReference type="PIRSR" id="PIRSR600183-50"/>
    </source>
</evidence>
<comment type="similarity">
    <text evidence="6">Belongs to the Orn/Lys/Arg decarboxylase class-II family. LysA subfamily.</text>
</comment>
<feature type="domain" description="Orn/DAP/Arg decarboxylase 2 N-terminal" evidence="11">
    <location>
        <begin position="60"/>
        <end position="314"/>
    </location>
</feature>
<keyword evidence="3 6" id="KW-0663">Pyridoxal phosphate</keyword>
<dbReference type="Gene3D" id="2.40.37.10">
    <property type="entry name" value="Lyase, Ornithine Decarboxylase, Chain A, domain 1"/>
    <property type="match status" value="1"/>
</dbReference>
<gene>
    <name evidence="6 12" type="primary">lysA</name>
    <name evidence="12" type="ORF">NUW87_03955</name>
</gene>
<dbReference type="GO" id="GO:0008836">
    <property type="term" value="F:diaminopimelate decarboxylase activity"/>
    <property type="evidence" value="ECO:0007669"/>
    <property type="project" value="UniProtKB-UniRule"/>
</dbReference>
<feature type="active site" description="Proton donor" evidence="8">
    <location>
        <position position="383"/>
    </location>
</feature>
<dbReference type="SUPFAM" id="SSF50621">
    <property type="entry name" value="Alanine racemase C-terminal domain-like"/>
    <property type="match status" value="1"/>
</dbReference>
<comment type="pathway">
    <text evidence="6 9">Amino-acid biosynthesis; L-lysine biosynthesis via DAP pathway; L-lysine from DL-2,6-diaminopimelate: step 1/1.</text>
</comment>
<evidence type="ECO:0000259" key="10">
    <source>
        <dbReference type="Pfam" id="PF00278"/>
    </source>
</evidence>
<feature type="binding site" evidence="6">
    <location>
        <begin position="308"/>
        <end position="311"/>
    </location>
    <ligand>
        <name>pyridoxal 5'-phosphate</name>
        <dbReference type="ChEBI" id="CHEBI:597326"/>
    </ligand>
</feature>
<dbReference type="InterPro" id="IPR022657">
    <property type="entry name" value="De-COase2_CS"/>
</dbReference>
<dbReference type="InterPro" id="IPR029066">
    <property type="entry name" value="PLP-binding_barrel"/>
</dbReference>
<feature type="binding site" evidence="6">
    <location>
        <position position="384"/>
    </location>
    <ligand>
        <name>substrate</name>
    </ligand>
</feature>
<evidence type="ECO:0000256" key="7">
    <source>
        <dbReference type="NCBIfam" id="TIGR01048"/>
    </source>
</evidence>
<dbReference type="HAMAP" id="MF_02120">
    <property type="entry name" value="LysA"/>
    <property type="match status" value="1"/>
</dbReference>
<proteinExistence type="inferred from homology"/>
<comment type="function">
    <text evidence="6">Specifically catalyzes the decarboxylation of meso-diaminopimelate (meso-DAP) to L-lysine.</text>
</comment>
<evidence type="ECO:0000256" key="5">
    <source>
        <dbReference type="ARBA" id="ARBA00023239"/>
    </source>
</evidence>
<dbReference type="InterPro" id="IPR000183">
    <property type="entry name" value="Orn/DAP/Arg_de-COase"/>
</dbReference>
<dbReference type="GO" id="GO:0009089">
    <property type="term" value="P:lysine biosynthetic process via diaminopimelate"/>
    <property type="evidence" value="ECO:0007669"/>
    <property type="project" value="UniProtKB-UniRule"/>
</dbReference>
<dbReference type="FunFam" id="3.20.20.10:FF:000003">
    <property type="entry name" value="Diaminopimelate decarboxylase"/>
    <property type="match status" value="1"/>
</dbReference>
<dbReference type="InterPro" id="IPR022644">
    <property type="entry name" value="De-COase2_N"/>
</dbReference>
<evidence type="ECO:0000256" key="9">
    <source>
        <dbReference type="RuleBase" id="RU003738"/>
    </source>
</evidence>
<dbReference type="InterPro" id="IPR009006">
    <property type="entry name" value="Ala_racemase/Decarboxylase_C"/>
</dbReference>
<dbReference type="RefSeq" id="WP_269027287.1">
    <property type="nucleotide sequence ID" value="NZ_BAABDP010000004.1"/>
</dbReference>
<feature type="binding site" evidence="6">
    <location>
        <position position="413"/>
    </location>
    <ligand>
        <name>substrate</name>
    </ligand>
</feature>
<evidence type="ECO:0000256" key="1">
    <source>
        <dbReference type="ARBA" id="ARBA00001933"/>
    </source>
</evidence>
<dbReference type="Proteomes" id="UP001071110">
    <property type="component" value="Unassembled WGS sequence"/>
</dbReference>
<feature type="binding site" evidence="6">
    <location>
        <position position="352"/>
    </location>
    <ligand>
        <name>substrate</name>
    </ligand>
</feature>
<dbReference type="PRINTS" id="PR01181">
    <property type="entry name" value="DAPDCRBXLASE"/>
</dbReference>
<evidence type="ECO:0000256" key="3">
    <source>
        <dbReference type="ARBA" id="ARBA00022898"/>
    </source>
</evidence>
<keyword evidence="5 6" id="KW-0456">Lyase</keyword>
<dbReference type="EMBL" id="JANRML010000003">
    <property type="protein sequence ID" value="MCZ2220526.1"/>
    <property type="molecule type" value="Genomic_DNA"/>
</dbReference>
<name>A0A9Q4NRS7_9CORY</name>
<evidence type="ECO:0000313" key="12">
    <source>
        <dbReference type="EMBL" id="MCZ2220526.1"/>
    </source>
</evidence>